<accession>A0AAD5QSJ2</accession>
<sequence>MELDTISDLKVIMKVGVSIGLLKYQRCGNSWLLRNDQKMRFSQWTEVTRERLK</sequence>
<dbReference type="Proteomes" id="UP001196413">
    <property type="component" value="Unassembled WGS sequence"/>
</dbReference>
<evidence type="ECO:0000313" key="2">
    <source>
        <dbReference type="Proteomes" id="UP001196413"/>
    </source>
</evidence>
<proteinExistence type="predicted"/>
<protein>
    <submittedName>
        <fullName evidence="1">Uncharacterized protein</fullName>
    </submittedName>
</protein>
<gene>
    <name evidence="1" type="ORF">KIN20_018919</name>
</gene>
<keyword evidence="2" id="KW-1185">Reference proteome</keyword>
<evidence type="ECO:0000313" key="1">
    <source>
        <dbReference type="EMBL" id="KAJ1360039.1"/>
    </source>
</evidence>
<comment type="caution">
    <text evidence="1">The sequence shown here is derived from an EMBL/GenBank/DDBJ whole genome shotgun (WGS) entry which is preliminary data.</text>
</comment>
<reference evidence="1" key="1">
    <citation type="submission" date="2021-06" db="EMBL/GenBank/DDBJ databases">
        <title>Parelaphostrongylus tenuis whole genome reference sequence.</title>
        <authorList>
            <person name="Garwood T.J."/>
            <person name="Larsen P.A."/>
            <person name="Fountain-Jones N.M."/>
            <person name="Garbe J.R."/>
            <person name="Macchietto M.G."/>
            <person name="Kania S.A."/>
            <person name="Gerhold R.W."/>
            <person name="Richards J.E."/>
            <person name="Wolf T.M."/>
        </authorList>
    </citation>
    <scope>NUCLEOTIDE SEQUENCE</scope>
    <source>
        <strain evidence="1">MNPRO001-30</strain>
        <tissue evidence="1">Meninges</tissue>
    </source>
</reference>
<organism evidence="1 2">
    <name type="scientific">Parelaphostrongylus tenuis</name>
    <name type="common">Meningeal worm</name>
    <dbReference type="NCBI Taxonomy" id="148309"/>
    <lineage>
        <taxon>Eukaryota</taxon>
        <taxon>Metazoa</taxon>
        <taxon>Ecdysozoa</taxon>
        <taxon>Nematoda</taxon>
        <taxon>Chromadorea</taxon>
        <taxon>Rhabditida</taxon>
        <taxon>Rhabditina</taxon>
        <taxon>Rhabditomorpha</taxon>
        <taxon>Strongyloidea</taxon>
        <taxon>Metastrongylidae</taxon>
        <taxon>Parelaphostrongylus</taxon>
    </lineage>
</organism>
<name>A0AAD5QSJ2_PARTN</name>
<dbReference type="EMBL" id="JAHQIW010003767">
    <property type="protein sequence ID" value="KAJ1360039.1"/>
    <property type="molecule type" value="Genomic_DNA"/>
</dbReference>
<dbReference type="AlphaFoldDB" id="A0AAD5QSJ2"/>